<gene>
    <name evidence="4" type="ORF">IW256_002579</name>
</gene>
<sequence>MSTSRGDRRTRERPRGAVGHRLLAVLGAAVTIGLVLAGIDLVRAQDREADDGGPGSGAFGGPPPPVLRAGDGSTVLTWGDTTAPVLEIFTDYQCPECRAMDAAVGSVIKRLAARGRVRAVYRPFQFYRSPQDEPMTSGSARAANAALCAPAVNWLPYHETLLAHQTAKGGQGFTPADLIALGRRAGIPAGAFDACVTGARMAGQVERMTRYATVERGVREVPAAFLNGRRLEGADRLLSPVRLERAIHAARRG</sequence>
<evidence type="ECO:0000259" key="3">
    <source>
        <dbReference type="Pfam" id="PF13462"/>
    </source>
</evidence>
<organism evidence="4 5">
    <name type="scientific">Actinomadura viridis</name>
    <dbReference type="NCBI Taxonomy" id="58110"/>
    <lineage>
        <taxon>Bacteria</taxon>
        <taxon>Bacillati</taxon>
        <taxon>Actinomycetota</taxon>
        <taxon>Actinomycetes</taxon>
        <taxon>Streptosporangiales</taxon>
        <taxon>Thermomonosporaceae</taxon>
        <taxon>Actinomadura</taxon>
    </lineage>
</organism>
<feature type="transmembrane region" description="Helical" evidence="2">
    <location>
        <begin position="21"/>
        <end position="39"/>
    </location>
</feature>
<feature type="domain" description="Thioredoxin-like fold" evidence="3">
    <location>
        <begin position="76"/>
        <end position="234"/>
    </location>
</feature>
<keyword evidence="5" id="KW-1185">Reference proteome</keyword>
<keyword evidence="2" id="KW-0812">Transmembrane</keyword>
<accession>A0A931DJ40</accession>
<dbReference type="Pfam" id="PF13462">
    <property type="entry name" value="Thioredoxin_4"/>
    <property type="match status" value="1"/>
</dbReference>
<dbReference type="Gene3D" id="3.40.30.10">
    <property type="entry name" value="Glutaredoxin"/>
    <property type="match status" value="1"/>
</dbReference>
<keyword evidence="4" id="KW-0413">Isomerase</keyword>
<protein>
    <submittedName>
        <fullName evidence="4">Protein-disulfide isomerase</fullName>
    </submittedName>
</protein>
<reference evidence="4" key="1">
    <citation type="submission" date="2020-11" db="EMBL/GenBank/DDBJ databases">
        <title>Sequencing the genomes of 1000 actinobacteria strains.</title>
        <authorList>
            <person name="Klenk H.-P."/>
        </authorList>
    </citation>
    <scope>NUCLEOTIDE SEQUENCE</scope>
    <source>
        <strain evidence="4">DSM 43175</strain>
    </source>
</reference>
<evidence type="ECO:0000256" key="1">
    <source>
        <dbReference type="SAM" id="MobiDB-lite"/>
    </source>
</evidence>
<dbReference type="Proteomes" id="UP000614047">
    <property type="component" value="Unassembled WGS sequence"/>
</dbReference>
<dbReference type="RefSeq" id="WP_197011182.1">
    <property type="nucleotide sequence ID" value="NZ_BAABES010000020.1"/>
</dbReference>
<dbReference type="EMBL" id="JADOUA010000001">
    <property type="protein sequence ID" value="MBG6088466.1"/>
    <property type="molecule type" value="Genomic_DNA"/>
</dbReference>
<evidence type="ECO:0000313" key="4">
    <source>
        <dbReference type="EMBL" id="MBG6088466.1"/>
    </source>
</evidence>
<feature type="region of interest" description="Disordered" evidence="1">
    <location>
        <begin position="47"/>
        <end position="66"/>
    </location>
</feature>
<keyword evidence="2" id="KW-0472">Membrane</keyword>
<dbReference type="InterPro" id="IPR036249">
    <property type="entry name" value="Thioredoxin-like_sf"/>
</dbReference>
<dbReference type="InterPro" id="IPR012336">
    <property type="entry name" value="Thioredoxin-like_fold"/>
</dbReference>
<proteinExistence type="predicted"/>
<dbReference type="AlphaFoldDB" id="A0A931DJ40"/>
<evidence type="ECO:0000256" key="2">
    <source>
        <dbReference type="SAM" id="Phobius"/>
    </source>
</evidence>
<dbReference type="SUPFAM" id="SSF52833">
    <property type="entry name" value="Thioredoxin-like"/>
    <property type="match status" value="1"/>
</dbReference>
<name>A0A931DJ40_9ACTN</name>
<evidence type="ECO:0000313" key="5">
    <source>
        <dbReference type="Proteomes" id="UP000614047"/>
    </source>
</evidence>
<keyword evidence="2" id="KW-1133">Transmembrane helix</keyword>
<comment type="caution">
    <text evidence="4">The sequence shown here is derived from an EMBL/GenBank/DDBJ whole genome shotgun (WGS) entry which is preliminary data.</text>
</comment>
<dbReference type="GO" id="GO:0016853">
    <property type="term" value="F:isomerase activity"/>
    <property type="evidence" value="ECO:0007669"/>
    <property type="project" value="UniProtKB-KW"/>
</dbReference>